<feature type="region of interest" description="Disordered" evidence="1">
    <location>
        <begin position="302"/>
        <end position="325"/>
    </location>
</feature>
<evidence type="ECO:0000313" key="3">
    <source>
        <dbReference type="EMBL" id="KAJ8926328.1"/>
    </source>
</evidence>
<feature type="domain" description="DDHD" evidence="2">
    <location>
        <begin position="512"/>
        <end position="776"/>
    </location>
</feature>
<dbReference type="Pfam" id="PF02862">
    <property type="entry name" value="DDHD"/>
    <property type="match status" value="1"/>
</dbReference>
<dbReference type="EMBL" id="JANEYF010005926">
    <property type="protein sequence ID" value="KAJ8926328.1"/>
    <property type="molecule type" value="Genomic_DNA"/>
</dbReference>
<dbReference type="GO" id="GO:0035091">
    <property type="term" value="F:phosphatidylinositol binding"/>
    <property type="evidence" value="ECO:0007669"/>
    <property type="project" value="TreeGrafter"/>
</dbReference>
<feature type="compositionally biased region" description="Polar residues" evidence="1">
    <location>
        <begin position="303"/>
        <end position="320"/>
    </location>
</feature>
<organism evidence="3 4">
    <name type="scientific">Rhamnusium bicolor</name>
    <dbReference type="NCBI Taxonomy" id="1586634"/>
    <lineage>
        <taxon>Eukaryota</taxon>
        <taxon>Metazoa</taxon>
        <taxon>Ecdysozoa</taxon>
        <taxon>Arthropoda</taxon>
        <taxon>Hexapoda</taxon>
        <taxon>Insecta</taxon>
        <taxon>Pterygota</taxon>
        <taxon>Neoptera</taxon>
        <taxon>Endopterygota</taxon>
        <taxon>Coleoptera</taxon>
        <taxon>Polyphaga</taxon>
        <taxon>Cucujiformia</taxon>
        <taxon>Chrysomeloidea</taxon>
        <taxon>Cerambycidae</taxon>
        <taxon>Lepturinae</taxon>
        <taxon>Rhagiini</taxon>
        <taxon>Rhamnusium</taxon>
    </lineage>
</organism>
<dbReference type="SMART" id="SM01127">
    <property type="entry name" value="DDHD"/>
    <property type="match status" value="1"/>
</dbReference>
<feature type="compositionally biased region" description="Acidic residues" evidence="1">
    <location>
        <begin position="264"/>
        <end position="273"/>
    </location>
</feature>
<dbReference type="GO" id="GO:0046872">
    <property type="term" value="F:metal ion binding"/>
    <property type="evidence" value="ECO:0007669"/>
    <property type="project" value="InterPro"/>
</dbReference>
<dbReference type="InterPro" id="IPR004177">
    <property type="entry name" value="DDHD_dom"/>
</dbReference>
<reference evidence="3" key="1">
    <citation type="journal article" date="2023" name="Insect Mol. Biol.">
        <title>Genome sequencing provides insights into the evolution of gene families encoding plant cell wall-degrading enzymes in longhorned beetles.</title>
        <authorList>
            <person name="Shin N.R."/>
            <person name="Okamura Y."/>
            <person name="Kirsch R."/>
            <person name="Pauchet Y."/>
        </authorList>
    </citation>
    <scope>NUCLEOTIDE SEQUENCE</scope>
    <source>
        <strain evidence="3">RBIC_L_NR</strain>
    </source>
</reference>
<keyword evidence="4" id="KW-1185">Reference proteome</keyword>
<sequence>MLIKEYRIPLPLTVEEYRIAQLYMIAESSGAGSGVEILINEPYTDGPGGQGQYTRKIYHVGSHLPGWIKGILPKTALMVEEEAWNAYPYTKTRYTCPFVEKFSLEIETYYYSDNGHQENVFKLSGSDLRNRIVDVIDVVKDQLYGADYIKEEDPMYYISEKSGRGPLDVNWLEEYWEEVQGKQQPLTNGKSLMCAYKLCRVEFRYWGMQTKIERFIHDTALRKTMLRAHRQAWAWQDEWHGLMEDIREIERQTQLALKRKMGQVEDEIDEDDNLNNSTPKEDPCKALAATLGSIEVSEDSPLLSKNTNIPTIQTATSSDADLSPEDEMLPIKRDDKWQQSRGLHSPSSSSVKSFDLQVANWRIESLGRDSESPADEEYFDCEDMIDSSSLAKWSSVDLLTEEDVDTTSPTVVVDRQDASCPDSPNASSPAHLPCNTTVLILVLHAGSVLDANVDMAAKKSDVTTFRGAFESVMRQHYPSLIGHIAIRLVSCPLNLYRRLRNFIKNLLNLKKVSFAGQVCFVADSIGSILAYDALCRSIKYASRHGSENSILDNDCQRDNITRPSCLQVYNMFHPTDPVAARLEPLFICKYATEMVGRKTKMDYALYCPEGLSNFPTNALPHLFHASYWESSDVIAFIFKIKSEELKLHHYQVVRTREPSFRPGQPREKWMKKRTSVKLKRGAPQVLIARFMYGPLDMITLTGEKVDIHVMKDVPVGEWTHLATEVTDKTGRVTYTIPDDKSLGYGLYPIKNHGVAIHSAYGSAKDISVYTSIGLKPKQIFIVGKASKKQQSQSTVLMDGYAAHLTMLMSHGGSRPAQGNARMVIPRGYFGLPGQSFQRRRR</sequence>
<dbReference type="InterPro" id="IPR055261">
    <property type="entry name" value="PI_transfer_N"/>
</dbReference>
<comment type="caution">
    <text evidence="3">The sequence shown here is derived from an EMBL/GenBank/DDBJ whole genome shotgun (WGS) entry which is preliminary data.</text>
</comment>
<dbReference type="PANTHER" id="PTHR10658">
    <property type="entry name" value="PHOSPHATIDYLINOSITOL TRANSFER PROTEIN"/>
    <property type="match status" value="1"/>
</dbReference>
<dbReference type="AlphaFoldDB" id="A0AAV8WIX5"/>
<evidence type="ECO:0000256" key="1">
    <source>
        <dbReference type="SAM" id="MobiDB-lite"/>
    </source>
</evidence>
<dbReference type="PROSITE" id="PS51043">
    <property type="entry name" value="DDHD"/>
    <property type="match status" value="1"/>
</dbReference>
<dbReference type="GO" id="GO:0008526">
    <property type="term" value="F:phosphatidylinositol transfer activity"/>
    <property type="evidence" value="ECO:0007669"/>
    <property type="project" value="TreeGrafter"/>
</dbReference>
<dbReference type="Pfam" id="PF02121">
    <property type="entry name" value="IP_trans"/>
    <property type="match status" value="1"/>
</dbReference>
<name>A0AAV8WIX5_9CUCU</name>
<evidence type="ECO:0000313" key="4">
    <source>
        <dbReference type="Proteomes" id="UP001162156"/>
    </source>
</evidence>
<dbReference type="PANTHER" id="PTHR10658:SF81">
    <property type="entry name" value="PROTEIN RETINAL DEGENERATION B"/>
    <property type="match status" value="1"/>
</dbReference>
<dbReference type="GO" id="GO:0008525">
    <property type="term" value="F:phosphatidylcholine transporter activity"/>
    <property type="evidence" value="ECO:0007669"/>
    <property type="project" value="TreeGrafter"/>
</dbReference>
<dbReference type="GO" id="GO:0031210">
    <property type="term" value="F:phosphatidylcholine binding"/>
    <property type="evidence" value="ECO:0007669"/>
    <property type="project" value="TreeGrafter"/>
</dbReference>
<dbReference type="InterPro" id="IPR001666">
    <property type="entry name" value="PI_transfer"/>
</dbReference>
<accession>A0AAV8WIX5</accession>
<gene>
    <name evidence="3" type="ORF">NQ314_021313</name>
</gene>
<dbReference type="FunFam" id="3.30.530.20:FF:000001">
    <property type="entry name" value="Phosphatidylinositol transfer protein membrane associated 2"/>
    <property type="match status" value="1"/>
</dbReference>
<protein>
    <recommendedName>
        <fullName evidence="2">DDHD domain-containing protein</fullName>
    </recommendedName>
</protein>
<dbReference type="Pfam" id="PF24695">
    <property type="entry name" value="PITM1-3"/>
    <property type="match status" value="1"/>
</dbReference>
<dbReference type="Proteomes" id="UP001162156">
    <property type="component" value="Unassembled WGS sequence"/>
</dbReference>
<proteinExistence type="predicted"/>
<evidence type="ECO:0000259" key="2">
    <source>
        <dbReference type="PROSITE" id="PS51043"/>
    </source>
</evidence>
<dbReference type="GO" id="GO:0005737">
    <property type="term" value="C:cytoplasm"/>
    <property type="evidence" value="ECO:0007669"/>
    <property type="project" value="TreeGrafter"/>
</dbReference>
<dbReference type="SUPFAM" id="SSF55961">
    <property type="entry name" value="Bet v1-like"/>
    <property type="match status" value="1"/>
</dbReference>
<feature type="region of interest" description="Disordered" evidence="1">
    <location>
        <begin position="263"/>
        <end position="282"/>
    </location>
</feature>
<dbReference type="Gene3D" id="3.30.530.20">
    <property type="match status" value="1"/>
</dbReference>
<dbReference type="InterPro" id="IPR023393">
    <property type="entry name" value="START-like_dom_sf"/>
</dbReference>
<dbReference type="PRINTS" id="PR00391">
    <property type="entry name" value="PITRANSFER"/>
</dbReference>